<dbReference type="SUPFAM" id="SSF47203">
    <property type="entry name" value="Acyl-CoA dehydrogenase C-terminal domain-like"/>
    <property type="match status" value="1"/>
</dbReference>
<dbReference type="EMBL" id="LR588407">
    <property type="protein sequence ID" value="VTO17164.1"/>
    <property type="molecule type" value="Genomic_DNA"/>
</dbReference>
<dbReference type="GO" id="GO:0050660">
    <property type="term" value="F:flavin adenine dinucleotide binding"/>
    <property type="evidence" value="ECO:0007669"/>
    <property type="project" value="InterPro"/>
</dbReference>
<reference evidence="7 8" key="1">
    <citation type="submission" date="2019-04" db="EMBL/GenBank/DDBJ databases">
        <authorList>
            <consortium name="Pathogen Informatics"/>
        </authorList>
    </citation>
    <scope>NUCLEOTIDE SEQUENCE [LARGE SCALE GENOMIC DNA]</scope>
    <source>
        <strain evidence="7 8">NCTC9239</strain>
    </source>
</reference>
<proteinExistence type="inferred from homology"/>
<dbReference type="InterPro" id="IPR037069">
    <property type="entry name" value="AcylCoA_DH/ox_N_sf"/>
</dbReference>
<dbReference type="GO" id="GO:0016937">
    <property type="term" value="F:short-chain fatty acyl-CoA dehydrogenase activity"/>
    <property type="evidence" value="ECO:0007669"/>
    <property type="project" value="UniProtKB-EC"/>
</dbReference>
<dbReference type="KEGG" id="bvy:NCTC9239_02331"/>
<feature type="domain" description="Acyl-CoA dehydrogenase/oxidase C-terminal" evidence="6">
    <location>
        <begin position="212"/>
        <end position="341"/>
    </location>
</feature>
<keyword evidence="5 7" id="KW-0560">Oxidoreductase</keyword>
<comment type="similarity">
    <text evidence="2">Belongs to the acyl-CoA dehydrogenase family.</text>
</comment>
<evidence type="ECO:0000313" key="7">
    <source>
        <dbReference type="EMBL" id="VTO17164.1"/>
    </source>
</evidence>
<evidence type="ECO:0000256" key="5">
    <source>
        <dbReference type="ARBA" id="ARBA00023002"/>
    </source>
</evidence>
<keyword evidence="8" id="KW-1185">Reference proteome</keyword>
<keyword evidence="4" id="KW-0274">FAD</keyword>
<dbReference type="SUPFAM" id="SSF56645">
    <property type="entry name" value="Acyl-CoA dehydrogenase NM domain-like"/>
    <property type="match status" value="1"/>
</dbReference>
<dbReference type="InterPro" id="IPR009100">
    <property type="entry name" value="AcylCoA_DH/oxidase_NM_dom_sf"/>
</dbReference>
<accession>A0A4P1KAQ1</accession>
<name>A0A4P1KAQ1_9CAUL</name>
<gene>
    <name evidence="7" type="ORF">NCTC9239_02331</name>
</gene>
<evidence type="ECO:0000259" key="6">
    <source>
        <dbReference type="Pfam" id="PF00441"/>
    </source>
</evidence>
<evidence type="ECO:0000313" key="8">
    <source>
        <dbReference type="Proteomes" id="UP000309952"/>
    </source>
</evidence>
<dbReference type="Proteomes" id="UP000309952">
    <property type="component" value="Chromosome"/>
</dbReference>
<evidence type="ECO:0000256" key="4">
    <source>
        <dbReference type="ARBA" id="ARBA00022827"/>
    </source>
</evidence>
<dbReference type="AlphaFoldDB" id="A0A4P1KAQ1"/>
<organism evidence="7 8">
    <name type="scientific">Brevundimonas vancanneytii</name>
    <dbReference type="NCBI Taxonomy" id="1325724"/>
    <lineage>
        <taxon>Bacteria</taxon>
        <taxon>Pseudomonadati</taxon>
        <taxon>Pseudomonadota</taxon>
        <taxon>Alphaproteobacteria</taxon>
        <taxon>Caulobacterales</taxon>
        <taxon>Caulobacteraceae</taxon>
        <taxon>Brevundimonas</taxon>
    </lineage>
</organism>
<sequence length="363" mass="37801">MNQDSRKGEFLSMVQESAQAFIADHHTRDRLRTPSASLWAGLIDMGLTAALLPEDDGGADIGAVGAVRLTRLFGRALLPEPYVQLALVPSVLAAALPPGDDRDGVVTALTTAGDTCALCWQEQGDAIDAWPVRSRLTAGRLTGEKVLSPLAERLFVTAEADGEPVLAAIHCGEAGVSVRTRADLGGGAIADMHFLETPISGTILKGAAAQRAARRGLDMGALATAAQLLGVAEGLNALTLDHLGVRRQFGRPLGSFQALQHRAVDLHMAAALGEASVEQAAELYDADPDAATTRAAISAAKARACEAAALASREAIQLHGAIGFTEESDVSLFVRTILGLTPRFGGALAHRRRFLALGGDIDG</sequence>
<dbReference type="Pfam" id="PF00441">
    <property type="entry name" value="Acyl-CoA_dh_1"/>
    <property type="match status" value="1"/>
</dbReference>
<dbReference type="Gene3D" id="1.10.540.10">
    <property type="entry name" value="Acyl-CoA dehydrogenase/oxidase, N-terminal domain"/>
    <property type="match status" value="1"/>
</dbReference>
<dbReference type="EC" id="1.3.8.1" evidence="7"/>
<dbReference type="InterPro" id="IPR009075">
    <property type="entry name" value="AcylCo_DH/oxidase_C"/>
</dbReference>
<comment type="cofactor">
    <cofactor evidence="1">
        <name>FAD</name>
        <dbReference type="ChEBI" id="CHEBI:57692"/>
    </cofactor>
</comment>
<evidence type="ECO:0000256" key="2">
    <source>
        <dbReference type="ARBA" id="ARBA00009347"/>
    </source>
</evidence>
<dbReference type="PANTHER" id="PTHR43884:SF20">
    <property type="entry name" value="ACYL-COA DEHYDROGENASE FADE28"/>
    <property type="match status" value="1"/>
</dbReference>
<evidence type="ECO:0000256" key="1">
    <source>
        <dbReference type="ARBA" id="ARBA00001974"/>
    </source>
</evidence>
<evidence type="ECO:0000256" key="3">
    <source>
        <dbReference type="ARBA" id="ARBA00022630"/>
    </source>
</evidence>
<protein>
    <submittedName>
        <fullName evidence="7">Acyl-CoA dehydrogenase, short-chain specific</fullName>
        <ecNumber evidence="7">1.3.8.1</ecNumber>
    </submittedName>
</protein>
<dbReference type="PANTHER" id="PTHR43884">
    <property type="entry name" value="ACYL-COA DEHYDROGENASE"/>
    <property type="match status" value="1"/>
</dbReference>
<dbReference type="RefSeq" id="WP_138141731.1">
    <property type="nucleotide sequence ID" value="NZ_LR588407.1"/>
</dbReference>
<dbReference type="InterPro" id="IPR036250">
    <property type="entry name" value="AcylCo_DH-like_C"/>
</dbReference>
<keyword evidence="3" id="KW-0285">Flavoprotein</keyword>
<dbReference type="Gene3D" id="1.20.140.10">
    <property type="entry name" value="Butyryl-CoA Dehydrogenase, subunit A, domain 3"/>
    <property type="match status" value="1"/>
</dbReference>